<dbReference type="Proteomes" id="UP001228044">
    <property type="component" value="Unassembled WGS sequence"/>
</dbReference>
<protein>
    <submittedName>
        <fullName evidence="4">Flagellar protein FlgN</fullName>
    </submittedName>
</protein>
<dbReference type="RefSeq" id="WP_290359883.1">
    <property type="nucleotide sequence ID" value="NZ_JAUHHC010000004.1"/>
</dbReference>
<comment type="caution">
    <text evidence="4">The sequence shown here is derived from an EMBL/GenBank/DDBJ whole genome shotgun (WGS) entry which is preliminary data.</text>
</comment>
<dbReference type="Pfam" id="PF05130">
    <property type="entry name" value="FlgN"/>
    <property type="match status" value="1"/>
</dbReference>
<sequence length="141" mass="15881">MSSAQLLIDLLGGMHADRRSYTQLQALLEEQFQAALRHQAEPLMKLAERIGAVVDTLNSQRLTRRQLVARLLGRDQDLSMPALLQRLPQASSAVLGQTWSALEQQVRDCKALNARNCELIVQQQALMQRLLGMEQDTYAEL</sequence>
<dbReference type="InterPro" id="IPR036679">
    <property type="entry name" value="FlgN-like_sf"/>
</dbReference>
<comment type="function">
    <text evidence="1">Required for the efficient initiation of filament assembly.</text>
</comment>
<accession>A0ABT8DTC8</accession>
<reference evidence="4 5" key="1">
    <citation type="submission" date="2023-06" db="EMBL/GenBank/DDBJ databases">
        <title>Pelomonas sp. PFR6 16S ribosomal RNA gene Genome sequencing and assembly.</title>
        <authorList>
            <person name="Woo H."/>
        </authorList>
    </citation>
    <scope>NUCLEOTIDE SEQUENCE [LARGE SCALE GENOMIC DNA]</scope>
    <source>
        <strain evidence="4 5">PFR6</strain>
    </source>
</reference>
<keyword evidence="4" id="KW-0282">Flagellum</keyword>
<evidence type="ECO:0000313" key="4">
    <source>
        <dbReference type="EMBL" id="MDN3921560.1"/>
    </source>
</evidence>
<keyword evidence="5" id="KW-1185">Reference proteome</keyword>
<comment type="similarity">
    <text evidence="2">Belongs to the FlgN family.</text>
</comment>
<keyword evidence="3" id="KW-1005">Bacterial flagellum biogenesis</keyword>
<dbReference type="InterPro" id="IPR007809">
    <property type="entry name" value="FlgN-like"/>
</dbReference>
<keyword evidence="4" id="KW-0969">Cilium</keyword>
<dbReference type="EMBL" id="JAUHHC010000004">
    <property type="protein sequence ID" value="MDN3921560.1"/>
    <property type="molecule type" value="Genomic_DNA"/>
</dbReference>
<evidence type="ECO:0000256" key="2">
    <source>
        <dbReference type="ARBA" id="ARBA00007703"/>
    </source>
</evidence>
<name>A0ABT8DTC8_9BURK</name>
<evidence type="ECO:0000256" key="1">
    <source>
        <dbReference type="ARBA" id="ARBA00002397"/>
    </source>
</evidence>
<keyword evidence="4" id="KW-0966">Cell projection</keyword>
<dbReference type="SUPFAM" id="SSF140566">
    <property type="entry name" value="FlgN-like"/>
    <property type="match status" value="1"/>
</dbReference>
<dbReference type="Gene3D" id="1.20.58.300">
    <property type="entry name" value="FlgN-like"/>
    <property type="match status" value="1"/>
</dbReference>
<evidence type="ECO:0000256" key="3">
    <source>
        <dbReference type="ARBA" id="ARBA00022795"/>
    </source>
</evidence>
<gene>
    <name evidence="4" type="ORF">QWJ38_14800</name>
</gene>
<evidence type="ECO:0000313" key="5">
    <source>
        <dbReference type="Proteomes" id="UP001228044"/>
    </source>
</evidence>
<proteinExistence type="inferred from homology"/>
<organism evidence="4 5">
    <name type="scientific">Roseateles violae</name>
    <dbReference type="NCBI Taxonomy" id="3058042"/>
    <lineage>
        <taxon>Bacteria</taxon>
        <taxon>Pseudomonadati</taxon>
        <taxon>Pseudomonadota</taxon>
        <taxon>Betaproteobacteria</taxon>
        <taxon>Burkholderiales</taxon>
        <taxon>Sphaerotilaceae</taxon>
        <taxon>Roseateles</taxon>
    </lineage>
</organism>